<dbReference type="InterPro" id="IPR045864">
    <property type="entry name" value="aa-tRNA-synth_II/BPL/LPL"/>
</dbReference>
<comment type="caution">
    <text evidence="3">The sequence shown here is derived from an EMBL/GenBank/DDBJ whole genome shotgun (WGS) entry which is preliminary data.</text>
</comment>
<dbReference type="EMBL" id="JAPEVI010000003">
    <property type="protein sequence ID" value="MCX2725536.1"/>
    <property type="molecule type" value="Genomic_DNA"/>
</dbReference>
<organism evidence="3 4">
    <name type="scientific">Roseibium salinum</name>
    <dbReference type="NCBI Taxonomy" id="1604349"/>
    <lineage>
        <taxon>Bacteria</taxon>
        <taxon>Pseudomonadati</taxon>
        <taxon>Pseudomonadota</taxon>
        <taxon>Alphaproteobacteria</taxon>
        <taxon>Hyphomicrobiales</taxon>
        <taxon>Stappiaceae</taxon>
        <taxon>Roseibium</taxon>
    </lineage>
</organism>
<dbReference type="Pfam" id="PF16917">
    <property type="entry name" value="BPL_LplA_LipB_2"/>
    <property type="match status" value="1"/>
</dbReference>
<sequence>MSEIQFPPLFKGEPLTGQADPFERAVAMAIAGSDPGMVVYNLGGEKLRASLIFAPEVPLEEAMTTLPVCGLGFQAALGALAPPEVAVHLAWDGTIRVNGAICGRMRIKASTGDPDKIPDWLVLGLELNMASPERNPGNSPDTTYLSEEGCAEVSAGQLVESWVRHSLYWINRWLDEGPRRIHSDWRALVPDLGEPLEIGGRAGTFVGVDERFGMLLRTTEGNTLLIPLSTRLES</sequence>
<dbReference type="Pfam" id="PF14563">
    <property type="entry name" value="DUF4444"/>
    <property type="match status" value="1"/>
</dbReference>
<feature type="domain" description="BPL/LPL catalytic" evidence="2">
    <location>
        <begin position="6"/>
        <end position="186"/>
    </location>
</feature>
<evidence type="ECO:0000313" key="3">
    <source>
        <dbReference type="EMBL" id="MCX2725536.1"/>
    </source>
</evidence>
<protein>
    <submittedName>
        <fullName evidence="3">DUF4444 domain-containing protein</fullName>
    </submittedName>
</protein>
<proteinExistence type="predicted"/>
<dbReference type="Gene3D" id="3.30.930.10">
    <property type="entry name" value="Bira Bifunctional Protein, Domain 2"/>
    <property type="match status" value="1"/>
</dbReference>
<dbReference type="RefSeq" id="WP_265966547.1">
    <property type="nucleotide sequence ID" value="NZ_JAPEVI010000003.1"/>
</dbReference>
<dbReference type="InterPro" id="IPR004143">
    <property type="entry name" value="BPL_LPL_catalytic"/>
</dbReference>
<dbReference type="SUPFAM" id="SSF55681">
    <property type="entry name" value="Class II aaRS and biotin synthetases"/>
    <property type="match status" value="1"/>
</dbReference>
<dbReference type="Gene3D" id="2.30.30.100">
    <property type="match status" value="1"/>
</dbReference>
<keyword evidence="4" id="KW-1185">Reference proteome</keyword>
<dbReference type="Proteomes" id="UP001300261">
    <property type="component" value="Unassembled WGS sequence"/>
</dbReference>
<gene>
    <name evidence="3" type="ORF">ON753_24790</name>
</gene>
<reference evidence="3 4" key="1">
    <citation type="journal article" date="2016" name="Int. J. Syst. Evol. Microbiol.">
        <title>Labrenzia salina sp. nov., isolated from the rhizosphere of the halophyte Arthrocnemum macrostachyum.</title>
        <authorList>
            <person name="Camacho M."/>
            <person name="Redondo-Gomez S."/>
            <person name="Rodriguez-Llorente I."/>
            <person name="Rohde M."/>
            <person name="Sproer C."/>
            <person name="Schumann P."/>
            <person name="Klenk H.P."/>
            <person name="Montero-Calasanz M.D.C."/>
        </authorList>
    </citation>
    <scope>NUCLEOTIDE SEQUENCE [LARGE SCALE GENOMIC DNA]</scope>
    <source>
        <strain evidence="3 4">DSM 29163</strain>
    </source>
</reference>
<evidence type="ECO:0000259" key="1">
    <source>
        <dbReference type="Pfam" id="PF14563"/>
    </source>
</evidence>
<accession>A0ABT3R8U8</accession>
<evidence type="ECO:0000259" key="2">
    <source>
        <dbReference type="Pfam" id="PF16917"/>
    </source>
</evidence>
<name>A0ABT3R8U8_9HYPH</name>
<evidence type="ECO:0000313" key="4">
    <source>
        <dbReference type="Proteomes" id="UP001300261"/>
    </source>
</evidence>
<feature type="domain" description="DUF4444" evidence="1">
    <location>
        <begin position="192"/>
        <end position="233"/>
    </location>
</feature>
<dbReference type="InterPro" id="IPR028044">
    <property type="entry name" value="DUF4444"/>
</dbReference>